<evidence type="ECO:0000313" key="3">
    <source>
        <dbReference type="EMBL" id="KAK7476758.1"/>
    </source>
</evidence>
<keyword evidence="2" id="KW-1133">Transmembrane helix</keyword>
<keyword evidence="2" id="KW-0812">Transmembrane</keyword>
<evidence type="ECO:0000256" key="1">
    <source>
        <dbReference type="SAM" id="MobiDB-lite"/>
    </source>
</evidence>
<name>A0ABD0JPZ5_9CAEN</name>
<keyword evidence="2" id="KW-0472">Membrane</keyword>
<dbReference type="AlphaFoldDB" id="A0ABD0JPZ5"/>
<evidence type="ECO:0000313" key="4">
    <source>
        <dbReference type="Proteomes" id="UP001519460"/>
    </source>
</evidence>
<dbReference type="EMBL" id="JACVVK020000366">
    <property type="protein sequence ID" value="KAK7476758.1"/>
    <property type="molecule type" value="Genomic_DNA"/>
</dbReference>
<accession>A0ABD0JPZ5</accession>
<comment type="caution">
    <text evidence="3">The sequence shown here is derived from an EMBL/GenBank/DDBJ whole genome shotgun (WGS) entry which is preliminary data.</text>
</comment>
<dbReference type="Proteomes" id="UP001519460">
    <property type="component" value="Unassembled WGS sequence"/>
</dbReference>
<feature type="compositionally biased region" description="Low complexity" evidence="1">
    <location>
        <begin position="43"/>
        <end position="53"/>
    </location>
</feature>
<feature type="non-terminal residue" evidence="3">
    <location>
        <position position="1"/>
    </location>
</feature>
<sequence>SLSPSLGWCYWLHVAAAVLGTPTAALLFLRGKRELKDERARRAAQATQQTPAASNRNADQPTSPTTATAATTSARAQAANTDTSASNNAGTQTANSTANNAGTQTVGLASSLSQIDQVDFSTAPPPYRLVYPEVDTPGGASGVAGDGHFPLLVLPRYEMPAESDRSLPGVPPPAYEDAAQSPPPSYEDAIANSEQEAPPQPVFPKDVV</sequence>
<feature type="region of interest" description="Disordered" evidence="1">
    <location>
        <begin position="39"/>
        <end position="101"/>
    </location>
</feature>
<feature type="region of interest" description="Disordered" evidence="1">
    <location>
        <begin position="161"/>
        <end position="208"/>
    </location>
</feature>
<organism evidence="3 4">
    <name type="scientific">Batillaria attramentaria</name>
    <dbReference type="NCBI Taxonomy" id="370345"/>
    <lineage>
        <taxon>Eukaryota</taxon>
        <taxon>Metazoa</taxon>
        <taxon>Spiralia</taxon>
        <taxon>Lophotrochozoa</taxon>
        <taxon>Mollusca</taxon>
        <taxon>Gastropoda</taxon>
        <taxon>Caenogastropoda</taxon>
        <taxon>Sorbeoconcha</taxon>
        <taxon>Cerithioidea</taxon>
        <taxon>Batillariidae</taxon>
        <taxon>Batillaria</taxon>
    </lineage>
</organism>
<gene>
    <name evidence="3" type="ORF">BaRGS_00031985</name>
</gene>
<evidence type="ECO:0000256" key="2">
    <source>
        <dbReference type="SAM" id="Phobius"/>
    </source>
</evidence>
<keyword evidence="4" id="KW-1185">Reference proteome</keyword>
<protein>
    <submittedName>
        <fullName evidence="3">Uncharacterized protein</fullName>
    </submittedName>
</protein>
<feature type="compositionally biased region" description="Low complexity" evidence="1">
    <location>
        <begin position="60"/>
        <end position="91"/>
    </location>
</feature>
<feature type="compositionally biased region" description="Polar residues" evidence="1">
    <location>
        <begin position="92"/>
        <end position="101"/>
    </location>
</feature>
<feature type="transmembrane region" description="Helical" evidence="2">
    <location>
        <begin position="12"/>
        <end position="29"/>
    </location>
</feature>
<reference evidence="3 4" key="1">
    <citation type="journal article" date="2023" name="Sci. Data">
        <title>Genome assembly of the Korean intertidal mud-creeper Batillaria attramentaria.</title>
        <authorList>
            <person name="Patra A.K."/>
            <person name="Ho P.T."/>
            <person name="Jun S."/>
            <person name="Lee S.J."/>
            <person name="Kim Y."/>
            <person name="Won Y.J."/>
        </authorList>
    </citation>
    <scope>NUCLEOTIDE SEQUENCE [LARGE SCALE GENOMIC DNA]</scope>
    <source>
        <strain evidence="3">Wonlab-2016</strain>
    </source>
</reference>
<proteinExistence type="predicted"/>